<organism evidence="1 2">
    <name type="scientific">Dethiosulfatarculus sandiegensis</name>
    <dbReference type="NCBI Taxonomy" id="1429043"/>
    <lineage>
        <taxon>Bacteria</taxon>
        <taxon>Pseudomonadati</taxon>
        <taxon>Thermodesulfobacteriota</taxon>
        <taxon>Desulfarculia</taxon>
        <taxon>Desulfarculales</taxon>
        <taxon>Desulfarculaceae</taxon>
        <taxon>Dethiosulfatarculus</taxon>
    </lineage>
</organism>
<reference evidence="1 2" key="1">
    <citation type="submission" date="2013-11" db="EMBL/GenBank/DDBJ databases">
        <title>Metagenomic analysis of a methanogenic consortium involved in long chain n-alkane degradation.</title>
        <authorList>
            <person name="Davidova I.A."/>
            <person name="Callaghan A.V."/>
            <person name="Wawrik B."/>
            <person name="Pruitt S."/>
            <person name="Marks C."/>
            <person name="Duncan K.E."/>
            <person name="Suflita J.M."/>
        </authorList>
    </citation>
    <scope>NUCLEOTIDE SEQUENCE [LARGE SCALE GENOMIC DNA]</scope>
    <source>
        <strain evidence="1 2">SPR</strain>
    </source>
</reference>
<dbReference type="EMBL" id="AZAC01000038">
    <property type="protein sequence ID" value="KIX11901.1"/>
    <property type="molecule type" value="Genomic_DNA"/>
</dbReference>
<evidence type="ECO:0000313" key="2">
    <source>
        <dbReference type="Proteomes" id="UP000032233"/>
    </source>
</evidence>
<proteinExistence type="predicted"/>
<gene>
    <name evidence="1" type="ORF">X474_21835</name>
</gene>
<accession>A0A0D2J871</accession>
<dbReference type="RefSeq" id="WP_044351351.1">
    <property type="nucleotide sequence ID" value="NZ_AZAC01000038.1"/>
</dbReference>
<dbReference type="Proteomes" id="UP000032233">
    <property type="component" value="Unassembled WGS sequence"/>
</dbReference>
<keyword evidence="2" id="KW-1185">Reference proteome</keyword>
<sequence length="95" mass="10331">MSAKGDWIANCLPDRVARISQASVFLLKVGPPRPNQMQTLDDLEQRGLVGLYRVGKKKEAAIQKGQESYLQESDFTPSPDVLLSFLGPLADSGNG</sequence>
<dbReference type="STRING" id="1429043.X474_21835"/>
<protein>
    <submittedName>
        <fullName evidence="1">Uncharacterized protein</fullName>
    </submittedName>
</protein>
<name>A0A0D2J871_9BACT</name>
<evidence type="ECO:0000313" key="1">
    <source>
        <dbReference type="EMBL" id="KIX11901.1"/>
    </source>
</evidence>
<comment type="caution">
    <text evidence="1">The sequence shown here is derived from an EMBL/GenBank/DDBJ whole genome shotgun (WGS) entry which is preliminary data.</text>
</comment>
<dbReference type="InParanoid" id="A0A0D2J871"/>
<dbReference type="OrthoDB" id="5518808at2"/>
<dbReference type="AlphaFoldDB" id="A0A0D2J871"/>